<comment type="caution">
    <text evidence="1">The sequence shown here is derived from an EMBL/GenBank/DDBJ whole genome shotgun (WGS) entry which is preliminary data.</text>
</comment>
<name>A0A8J8P5N3_HALGN</name>
<evidence type="ECO:0000313" key="1">
    <source>
        <dbReference type="EMBL" id="TNV87698.1"/>
    </source>
</evidence>
<sequence length="101" mass="11992">MVSRSMQAPHWSRWLGYSAFTRKARVRVPDGELFFDLSLFDPQVQQGREKTQLKKRVANKAYNYIIMMKFDVDALQYTHSSKHTLSQQKRETYSTFWGLLI</sequence>
<keyword evidence="2" id="KW-1185">Reference proteome</keyword>
<accession>A0A8J8P5N3</accession>
<evidence type="ECO:0000313" key="2">
    <source>
        <dbReference type="Proteomes" id="UP000785679"/>
    </source>
</evidence>
<dbReference type="AlphaFoldDB" id="A0A8J8P5N3"/>
<dbReference type="EMBL" id="RRYP01000271">
    <property type="protein sequence ID" value="TNV87698.1"/>
    <property type="molecule type" value="Genomic_DNA"/>
</dbReference>
<dbReference type="Proteomes" id="UP000785679">
    <property type="component" value="Unassembled WGS sequence"/>
</dbReference>
<organism evidence="1 2">
    <name type="scientific">Halteria grandinella</name>
    <dbReference type="NCBI Taxonomy" id="5974"/>
    <lineage>
        <taxon>Eukaryota</taxon>
        <taxon>Sar</taxon>
        <taxon>Alveolata</taxon>
        <taxon>Ciliophora</taxon>
        <taxon>Intramacronucleata</taxon>
        <taxon>Spirotrichea</taxon>
        <taxon>Stichotrichia</taxon>
        <taxon>Sporadotrichida</taxon>
        <taxon>Halteriidae</taxon>
        <taxon>Halteria</taxon>
    </lineage>
</organism>
<proteinExistence type="predicted"/>
<protein>
    <submittedName>
        <fullName evidence="1">Uncharacterized protein</fullName>
    </submittedName>
</protein>
<gene>
    <name evidence="1" type="ORF">FGO68_gene10688</name>
</gene>
<reference evidence="1" key="1">
    <citation type="submission" date="2019-06" db="EMBL/GenBank/DDBJ databases">
        <authorList>
            <person name="Zheng W."/>
        </authorList>
    </citation>
    <scope>NUCLEOTIDE SEQUENCE</scope>
    <source>
        <strain evidence="1">QDHG01</strain>
    </source>
</reference>